<dbReference type="AlphaFoldDB" id="V2WS09"/>
<organism evidence="1 2">
    <name type="scientific">Moniliophthora roreri (strain MCA 2997)</name>
    <name type="common">Cocoa frosty pod rot fungus</name>
    <name type="synonym">Crinipellis roreri</name>
    <dbReference type="NCBI Taxonomy" id="1381753"/>
    <lineage>
        <taxon>Eukaryota</taxon>
        <taxon>Fungi</taxon>
        <taxon>Dikarya</taxon>
        <taxon>Basidiomycota</taxon>
        <taxon>Agaricomycotina</taxon>
        <taxon>Agaricomycetes</taxon>
        <taxon>Agaricomycetidae</taxon>
        <taxon>Agaricales</taxon>
        <taxon>Marasmiineae</taxon>
        <taxon>Marasmiaceae</taxon>
        <taxon>Moniliophthora</taxon>
    </lineage>
</organism>
<dbReference type="EMBL" id="AWSO01001312">
    <property type="protein sequence ID" value="ESK84357.1"/>
    <property type="molecule type" value="Genomic_DNA"/>
</dbReference>
<sequence length="127" mass="13920">MSGSKPFAEPPVAVVTKDAALQPPAPKGLKYVHLTDPDTLDEDNAHYPVLTIANYSFWALSYDDNREGLAILAYDQDNKLDRQWEFTGARYLVSISYKPGDSNVVFIGQAGNSIAVPISQLLQVVHA</sequence>
<keyword evidence="2" id="KW-1185">Reference proteome</keyword>
<name>V2WS09_MONRO</name>
<proteinExistence type="predicted"/>
<evidence type="ECO:0000313" key="1">
    <source>
        <dbReference type="EMBL" id="ESK84357.1"/>
    </source>
</evidence>
<dbReference type="KEGG" id="mrr:Moror_10188"/>
<dbReference type="HOGENOM" id="CLU_1971114_0_0_1"/>
<dbReference type="OrthoDB" id="3246270at2759"/>
<dbReference type="Proteomes" id="UP000017559">
    <property type="component" value="Unassembled WGS sequence"/>
</dbReference>
<gene>
    <name evidence="1" type="ORF">Moror_10188</name>
</gene>
<evidence type="ECO:0000313" key="2">
    <source>
        <dbReference type="Proteomes" id="UP000017559"/>
    </source>
</evidence>
<reference evidence="1 2" key="1">
    <citation type="journal article" date="2014" name="BMC Genomics">
        <title>Genome and secretome analysis of the hemibiotrophic fungal pathogen, Moniliophthora roreri, which causes frosty pod rot disease of cacao: mechanisms of the biotrophic and necrotrophic phases.</title>
        <authorList>
            <person name="Meinhardt L.W."/>
            <person name="Costa G.G.L."/>
            <person name="Thomazella D.P.T."/>
            <person name="Teixeira P.J.P.L."/>
            <person name="Carazzolle M.F."/>
            <person name="Schuster S.C."/>
            <person name="Carlson J.E."/>
            <person name="Guiltinan M.J."/>
            <person name="Mieczkowski P."/>
            <person name="Farmer A."/>
            <person name="Ramaraj T."/>
            <person name="Crozier J."/>
            <person name="Davis R.E."/>
            <person name="Shao J."/>
            <person name="Melnick R.L."/>
            <person name="Pereira G.A.G."/>
            <person name="Bailey B.A."/>
        </authorList>
    </citation>
    <scope>NUCLEOTIDE SEQUENCE [LARGE SCALE GENOMIC DNA]</scope>
    <source>
        <strain evidence="1 2">MCA 2997</strain>
    </source>
</reference>
<accession>V2WS09</accession>
<comment type="caution">
    <text evidence="1">The sequence shown here is derived from an EMBL/GenBank/DDBJ whole genome shotgun (WGS) entry which is preliminary data.</text>
</comment>
<protein>
    <submittedName>
        <fullName evidence="1">Uncharacterized protein</fullName>
    </submittedName>
</protein>